<dbReference type="InterPro" id="IPR051126">
    <property type="entry name" value="Thiosulfate_sulfurtransferase"/>
</dbReference>
<protein>
    <recommendedName>
        <fullName evidence="2">Sulfurtransferase</fullName>
    </recommendedName>
</protein>
<keyword evidence="6" id="KW-1185">Reference proteome</keyword>
<dbReference type="InterPro" id="IPR001307">
    <property type="entry name" value="Thiosulphate_STrfase_CS"/>
</dbReference>
<keyword evidence="5" id="KW-0670">Pyruvate</keyword>
<dbReference type="InterPro" id="IPR001763">
    <property type="entry name" value="Rhodanese-like_dom"/>
</dbReference>
<keyword evidence="1" id="KW-0677">Repeat</keyword>
<dbReference type="PANTHER" id="PTHR43855:SF1">
    <property type="entry name" value="THIOSULFATE SULFURTRANSFERASE"/>
    <property type="match status" value="1"/>
</dbReference>
<evidence type="ECO:0000313" key="5">
    <source>
        <dbReference type="EMBL" id="AXI99914.1"/>
    </source>
</evidence>
<dbReference type="Proteomes" id="UP000254808">
    <property type="component" value="Chromosome"/>
</dbReference>
<feature type="domain" description="Rhodanese" evidence="4">
    <location>
        <begin position="190"/>
        <end position="304"/>
    </location>
</feature>
<evidence type="ECO:0000256" key="3">
    <source>
        <dbReference type="SAM" id="SignalP"/>
    </source>
</evidence>
<name>A0A345UHG3_9BACT</name>
<dbReference type="KEGG" id="cprv:CYPRO_0630"/>
<keyword evidence="3" id="KW-0732">Signal</keyword>
<dbReference type="CDD" id="cd01448">
    <property type="entry name" value="TST_Repeat_1"/>
    <property type="match status" value="1"/>
</dbReference>
<evidence type="ECO:0000259" key="4">
    <source>
        <dbReference type="PROSITE" id="PS50206"/>
    </source>
</evidence>
<dbReference type="EMBL" id="CP027806">
    <property type="protein sequence ID" value="AXI99914.1"/>
    <property type="molecule type" value="Genomic_DNA"/>
</dbReference>
<dbReference type="Pfam" id="PF00581">
    <property type="entry name" value="Rhodanese"/>
    <property type="match status" value="2"/>
</dbReference>
<dbReference type="CDD" id="cd01449">
    <property type="entry name" value="TST_Repeat_2"/>
    <property type="match status" value="1"/>
</dbReference>
<feature type="signal peptide" evidence="3">
    <location>
        <begin position="1"/>
        <end position="26"/>
    </location>
</feature>
<organism evidence="5 6">
    <name type="scientific">Cyclonatronum proteinivorum</name>
    <dbReference type="NCBI Taxonomy" id="1457365"/>
    <lineage>
        <taxon>Bacteria</taxon>
        <taxon>Pseudomonadati</taxon>
        <taxon>Balneolota</taxon>
        <taxon>Balneolia</taxon>
        <taxon>Balneolales</taxon>
        <taxon>Cyclonatronaceae</taxon>
        <taxon>Cyclonatronum</taxon>
    </lineage>
</organism>
<reference evidence="5 6" key="1">
    <citation type="submission" date="2018-03" db="EMBL/GenBank/DDBJ databases">
        <title>Phenotypic and genomic properties of Cyclonatronum proteinivorum gen. nov., sp. nov., a haloalkaliphilic bacteroidete from soda lakes possessing Na+-translocating rhodopsin.</title>
        <authorList>
            <person name="Toshchakov S.V."/>
            <person name="Korzhenkov A."/>
            <person name="Samarov N.I."/>
            <person name="Kublanov I.V."/>
            <person name="Muntyan M.S."/>
            <person name="Sorokin D.Y."/>
        </authorList>
    </citation>
    <scope>NUCLEOTIDE SEQUENCE [LARGE SCALE GENOMIC DNA]</scope>
    <source>
        <strain evidence="5 6">Omega</strain>
    </source>
</reference>
<dbReference type="RefSeq" id="WP_114983240.1">
    <property type="nucleotide sequence ID" value="NZ_CP027806.1"/>
</dbReference>
<accession>A0A345UHG3</accession>
<dbReference type="PANTHER" id="PTHR43855">
    <property type="entry name" value="THIOSULFATE SULFURTRANSFERASE"/>
    <property type="match status" value="1"/>
</dbReference>
<gene>
    <name evidence="5" type="ORF">CYPRO_0630</name>
</gene>
<evidence type="ECO:0000313" key="6">
    <source>
        <dbReference type="Proteomes" id="UP000254808"/>
    </source>
</evidence>
<dbReference type="Gene3D" id="3.40.250.10">
    <property type="entry name" value="Rhodanese-like domain"/>
    <property type="match status" value="2"/>
</dbReference>
<feature type="domain" description="Rhodanese" evidence="4">
    <location>
        <begin position="52"/>
        <end position="160"/>
    </location>
</feature>
<proteinExistence type="predicted"/>
<keyword evidence="2 5" id="KW-0808">Transferase</keyword>
<dbReference type="PROSITE" id="PS00380">
    <property type="entry name" value="RHODANESE_1"/>
    <property type="match status" value="1"/>
</dbReference>
<dbReference type="SUPFAM" id="SSF52821">
    <property type="entry name" value="Rhodanese/Cell cycle control phosphatase"/>
    <property type="match status" value="2"/>
</dbReference>
<dbReference type="PROSITE" id="PS00683">
    <property type="entry name" value="RHODANESE_2"/>
    <property type="match status" value="1"/>
</dbReference>
<dbReference type="SMART" id="SM00450">
    <property type="entry name" value="RHOD"/>
    <property type="match status" value="2"/>
</dbReference>
<sequence>MKVYKAIIFILFSAAFLFSAAQLSFADPEEAPTAWPNPDLLVEAEDLPVLLLEPDVVLVDMRAEGFAEGHIPGAVWFGGIPALVNSTHEIEQFLVDADAFQQLMRTIGVRNDSRIIVYDEGNGLGASRLFYALSLYGHEQAAVVNGGIAAWKALELPLEKEAEIPIRGNFTVNFDESRSCDITFLLGNLERDDLVVLDARSPEEFDGSEVRSERGGHIPGAVNLEWRKFVLDGEDIPFFRSPDEIAALLADNGITPDKEVVTHCQSNVRGSHAFFTLRLMGYDSVRAYEGSWFEWGNRADTPVTGSE</sequence>
<dbReference type="OrthoDB" id="9770030at2"/>
<evidence type="ECO:0000256" key="1">
    <source>
        <dbReference type="ARBA" id="ARBA00022737"/>
    </source>
</evidence>
<dbReference type="InterPro" id="IPR036873">
    <property type="entry name" value="Rhodanese-like_dom_sf"/>
</dbReference>
<dbReference type="AlphaFoldDB" id="A0A345UHG3"/>
<dbReference type="GO" id="GO:0004792">
    <property type="term" value="F:thiosulfate-cyanide sulfurtransferase activity"/>
    <property type="evidence" value="ECO:0007669"/>
    <property type="project" value="InterPro"/>
</dbReference>
<evidence type="ECO:0000256" key="2">
    <source>
        <dbReference type="RuleBase" id="RU000507"/>
    </source>
</evidence>
<dbReference type="PROSITE" id="PS50206">
    <property type="entry name" value="RHODANESE_3"/>
    <property type="match status" value="2"/>
</dbReference>
<feature type="chain" id="PRO_5016905401" description="Sulfurtransferase" evidence="3">
    <location>
        <begin position="27"/>
        <end position="307"/>
    </location>
</feature>